<dbReference type="GO" id="GO:0032259">
    <property type="term" value="P:methylation"/>
    <property type="evidence" value="ECO:0007669"/>
    <property type="project" value="UniProtKB-KW"/>
</dbReference>
<evidence type="ECO:0000256" key="2">
    <source>
        <dbReference type="ARBA" id="ARBA00022603"/>
    </source>
</evidence>
<keyword evidence="10" id="KW-1185">Reference proteome</keyword>
<evidence type="ECO:0000256" key="5">
    <source>
        <dbReference type="ARBA" id="ARBA00022737"/>
    </source>
</evidence>
<keyword evidence="3 7" id="KW-0808">Transferase</keyword>
<evidence type="ECO:0000256" key="7">
    <source>
        <dbReference type="PROSITE-ProRule" id="PRU01015"/>
    </source>
</evidence>
<dbReference type="Pfam" id="PF22528">
    <property type="entry name" value="PRMT_C"/>
    <property type="match status" value="1"/>
</dbReference>
<feature type="domain" description="Protein arginine N-methyltransferase" evidence="8">
    <location>
        <begin position="273"/>
        <end position="397"/>
    </location>
</feature>
<dbReference type="SUPFAM" id="SSF53335">
    <property type="entry name" value="S-adenosyl-L-methionine-dependent methyltransferases"/>
    <property type="match status" value="2"/>
</dbReference>
<evidence type="ECO:0000313" key="9">
    <source>
        <dbReference type="EMBL" id="KAF3324773.1"/>
    </source>
</evidence>
<accession>A0A833QSU5</accession>
<dbReference type="FunFam" id="3.40.50.150:FF:000070">
    <property type="entry name" value="Protein arginine N-methyltransferase 7"/>
    <property type="match status" value="1"/>
</dbReference>
<keyword evidence="5" id="KW-0677">Repeat</keyword>
<protein>
    <recommendedName>
        <fullName evidence="1">Protein arginine N-methyltransferase 7</fullName>
    </recommendedName>
</protein>
<dbReference type="OrthoDB" id="412876at2759"/>
<dbReference type="Gene3D" id="3.40.50.150">
    <property type="entry name" value="Vaccinia Virus protein VP39"/>
    <property type="match status" value="2"/>
</dbReference>
<evidence type="ECO:0000259" key="8">
    <source>
        <dbReference type="Pfam" id="PF22528"/>
    </source>
</evidence>
<organism evidence="9 10">
    <name type="scientific">Carex littledalei</name>
    <dbReference type="NCBI Taxonomy" id="544730"/>
    <lineage>
        <taxon>Eukaryota</taxon>
        <taxon>Viridiplantae</taxon>
        <taxon>Streptophyta</taxon>
        <taxon>Embryophyta</taxon>
        <taxon>Tracheophyta</taxon>
        <taxon>Spermatophyta</taxon>
        <taxon>Magnoliopsida</taxon>
        <taxon>Liliopsida</taxon>
        <taxon>Poales</taxon>
        <taxon>Cyperaceae</taxon>
        <taxon>Cyperoideae</taxon>
        <taxon>Cariceae</taxon>
        <taxon>Carex</taxon>
        <taxon>Carex subgen. Euthyceras</taxon>
    </lineage>
</organism>
<gene>
    <name evidence="9" type="ORF">FCM35_KLT10930</name>
</gene>
<dbReference type="Gene3D" id="2.70.160.11">
    <property type="entry name" value="Hnrnp arginine n-methyltransferase1"/>
    <property type="match status" value="2"/>
</dbReference>
<dbReference type="PANTHER" id="PTHR11006">
    <property type="entry name" value="PROTEIN ARGININE N-METHYLTRANSFERASE"/>
    <property type="match status" value="1"/>
</dbReference>
<evidence type="ECO:0000256" key="6">
    <source>
        <dbReference type="ARBA" id="ARBA00054608"/>
    </source>
</evidence>
<dbReference type="FunFam" id="3.40.50.150:FF:000167">
    <property type="entry name" value="Protein arginine N-methyltransferase"/>
    <property type="match status" value="1"/>
</dbReference>
<sequence>MRSFLFGLKPTISTYTVTSVLRFLTIPRGIRVHSTMSTQSFQLRLNPLTGESEWVVINEEEKDKEKERNASKSLLANTSYLDMLNDSYRNRAYRRAIEAAVTHPCHVIDIGSGTGLLSMMAARAMARIGGEKEGQVSACESYLPMVKLMRRVLRANGMEKKVKLFPRRSDELRVGHELDSRAHLMVSEILDSELLGEGLIPTLQHAHDELLEPNSQMIPYRATIYGQLVESTFLGKLCDLHSQDLSASDGIRLSPVTSQNLISIKPKQYAMHCDALSSEIKLLSEPFKIFEFDFSRRPESNGEKEITVQATNEGIVHAVISWWVLQLDEAASIFYSTAPGWISSQYITNSLSGKRDWCDHWKQCVWFVQDTGLLALRGQDISLRASHNDISISYDITPEANKNNTSTSERYEERIIITLSPERIGLYGDSNWRRTFITAIKNALDRRSSPLCMVADDSVFLTVLLSSLSESSNVIACFPGLRENGADFIKSISASNDFSTDRVRILGTKASSFTDFERKIDILVGEPFYYGNEGMFPWQNLRFWRERSLLDPALAEDALVVPCKGILKICAMSLPDLWRSRNSLRDVEGFDHSSVNETLGACGDLPEMQQGPCLPLYLWQCGQVEDLSRVYQLMDFNFSDTIHSCLGKLKMEFSKPGLCHGFAIWIDWVLDEKSSNIVSTGPDSRYWKQGVQLLSVPQPIDSIMASSAEVEASFDHLTGELSIKSSFSQR</sequence>
<dbReference type="GO" id="GO:0042054">
    <property type="term" value="F:histone methyltransferase activity"/>
    <property type="evidence" value="ECO:0007669"/>
    <property type="project" value="TreeGrafter"/>
</dbReference>
<dbReference type="GO" id="GO:0016274">
    <property type="term" value="F:protein-arginine N-methyltransferase activity"/>
    <property type="evidence" value="ECO:0007669"/>
    <property type="project" value="InterPro"/>
</dbReference>
<name>A0A833QSU5_9POAL</name>
<dbReference type="EMBL" id="SWLB01000021">
    <property type="protein sequence ID" value="KAF3324773.1"/>
    <property type="molecule type" value="Genomic_DNA"/>
</dbReference>
<comment type="function">
    <text evidence="6">Arginine methyltransferase that can both catalyze the formation of omega-N monomethylarginine (MMA) and symmetrical dimethylarginine (sDMA).</text>
</comment>
<evidence type="ECO:0000256" key="4">
    <source>
        <dbReference type="ARBA" id="ARBA00022691"/>
    </source>
</evidence>
<dbReference type="InterPro" id="IPR055135">
    <property type="entry name" value="PRMT_dom"/>
</dbReference>
<dbReference type="AlphaFoldDB" id="A0A833QSU5"/>
<reference evidence="9" key="1">
    <citation type="submission" date="2020-01" db="EMBL/GenBank/DDBJ databases">
        <title>Genome sequence of Kobresia littledalei, the first chromosome-level genome in the family Cyperaceae.</title>
        <authorList>
            <person name="Qu G."/>
        </authorList>
    </citation>
    <scope>NUCLEOTIDE SEQUENCE</scope>
    <source>
        <strain evidence="9">C.B.Clarke</strain>
        <tissue evidence="9">Leaf</tissue>
    </source>
</reference>
<dbReference type="FunFam" id="2.70.160.11:FF:000013">
    <property type="entry name" value="Protein arginine N-methyltransferase 1.6"/>
    <property type="match status" value="1"/>
</dbReference>
<proteinExistence type="predicted"/>
<dbReference type="PANTHER" id="PTHR11006:SF4">
    <property type="entry name" value="PROTEIN ARGININE N-METHYLTRANSFERASE 7"/>
    <property type="match status" value="1"/>
</dbReference>
<evidence type="ECO:0000256" key="3">
    <source>
        <dbReference type="ARBA" id="ARBA00022679"/>
    </source>
</evidence>
<dbReference type="Proteomes" id="UP000623129">
    <property type="component" value="Unassembled WGS sequence"/>
</dbReference>
<keyword evidence="4 7" id="KW-0949">S-adenosyl-L-methionine</keyword>
<evidence type="ECO:0000256" key="1">
    <source>
        <dbReference type="ARBA" id="ARBA00018773"/>
    </source>
</evidence>
<dbReference type="FunFam" id="2.70.160.11:FF:000017">
    <property type="entry name" value="Protein arginine N-methyltransferase 1.6"/>
    <property type="match status" value="1"/>
</dbReference>
<evidence type="ECO:0000313" key="10">
    <source>
        <dbReference type="Proteomes" id="UP000623129"/>
    </source>
</evidence>
<dbReference type="InterPro" id="IPR029063">
    <property type="entry name" value="SAM-dependent_MTases_sf"/>
</dbReference>
<comment type="caution">
    <text evidence="9">The sequence shown here is derived from an EMBL/GenBank/DDBJ whole genome shotgun (WGS) entry which is preliminary data.</text>
</comment>
<dbReference type="PROSITE" id="PS51678">
    <property type="entry name" value="SAM_MT_PRMT"/>
    <property type="match status" value="2"/>
</dbReference>
<dbReference type="InterPro" id="IPR025799">
    <property type="entry name" value="Arg_MeTrfase"/>
</dbReference>
<keyword evidence="2 7" id="KW-0489">Methyltransferase</keyword>